<dbReference type="EMBL" id="FOIZ01000002">
    <property type="protein sequence ID" value="SEW44973.1"/>
    <property type="molecule type" value="Genomic_DNA"/>
</dbReference>
<protein>
    <recommendedName>
        <fullName evidence="4">DUF2125 domain-containing protein</fullName>
    </recommendedName>
</protein>
<gene>
    <name evidence="2" type="ORF">SAMN04488515_3268</name>
</gene>
<feature type="chain" id="PRO_5011635012" description="DUF2125 domain-containing protein" evidence="1">
    <location>
        <begin position="25"/>
        <end position="500"/>
    </location>
</feature>
<proteinExistence type="predicted"/>
<sequence>MTHFKTLRTTVCLAALVSASSATADVTAEQVWENWKENLAIYGEDGVSIGSEDIGDGTVTVSDLMLKMEDEFSSVEANLGTITFTEQGDGSVAVTMSDSYPITIVPEDGGLIRLNVSQSGMEMIVSGDEADMTYDVSADRYAFEVVEMVEDGEALIDGEIMFAANDLNGTYNVKTGELRNLDYDLSMGSLDLLMDFTEPGGDGVVVVSGKLDAVTLESEMAIPLEIDPENPEQMFADGFSFTGGYGFSAANYIFDFNVDGDSAVGSVAIGEGAVNAAMDADSLAYDVGVQNVALNIQSSEFPFPIEIGLAEYGIGLAMPLSSTEEPADFGLNINFSELTINDQIWALADPGEVLPRDPATVRIDLTGQAKLFFDLMDPEQAEAMEQAEVPGELNALTLNDLLVSAGGAMITGTGDFTFDNTDLETFDGMPRPLGEASIQITGANALIDKLVSMGLLPQDQASMGRMFMGMFARSTGDDQLETTVEVNEEGHLIVNGQRMQ</sequence>
<dbReference type="RefSeq" id="WP_089996918.1">
    <property type="nucleotide sequence ID" value="NZ_FOIZ01000002.1"/>
</dbReference>
<dbReference type="STRING" id="364200.SAMN04488515_3268"/>
<evidence type="ECO:0000313" key="3">
    <source>
        <dbReference type="Proteomes" id="UP000199167"/>
    </source>
</evidence>
<dbReference type="OrthoDB" id="7791409at2"/>
<name>A0A1I0RU75_9RHOB</name>
<accession>A0A1I0RU75</accession>
<dbReference type="Pfam" id="PF09898">
    <property type="entry name" value="DUF2125"/>
    <property type="match status" value="1"/>
</dbReference>
<organism evidence="2 3">
    <name type="scientific">Cognatiyoonia koreensis</name>
    <dbReference type="NCBI Taxonomy" id="364200"/>
    <lineage>
        <taxon>Bacteria</taxon>
        <taxon>Pseudomonadati</taxon>
        <taxon>Pseudomonadota</taxon>
        <taxon>Alphaproteobacteria</taxon>
        <taxon>Rhodobacterales</taxon>
        <taxon>Paracoccaceae</taxon>
        <taxon>Cognatiyoonia</taxon>
    </lineage>
</organism>
<dbReference type="InterPro" id="IPR018666">
    <property type="entry name" value="DUF2125"/>
</dbReference>
<dbReference type="Proteomes" id="UP000199167">
    <property type="component" value="Unassembled WGS sequence"/>
</dbReference>
<dbReference type="AlphaFoldDB" id="A0A1I0RU75"/>
<keyword evidence="1" id="KW-0732">Signal</keyword>
<reference evidence="2 3" key="1">
    <citation type="submission" date="2016-10" db="EMBL/GenBank/DDBJ databases">
        <authorList>
            <person name="de Groot N.N."/>
        </authorList>
    </citation>
    <scope>NUCLEOTIDE SEQUENCE [LARGE SCALE GENOMIC DNA]</scope>
    <source>
        <strain evidence="2 3">DSM 17925</strain>
    </source>
</reference>
<keyword evidence="3" id="KW-1185">Reference proteome</keyword>
<evidence type="ECO:0000256" key="1">
    <source>
        <dbReference type="SAM" id="SignalP"/>
    </source>
</evidence>
<evidence type="ECO:0000313" key="2">
    <source>
        <dbReference type="EMBL" id="SEW44973.1"/>
    </source>
</evidence>
<feature type="signal peptide" evidence="1">
    <location>
        <begin position="1"/>
        <end position="24"/>
    </location>
</feature>
<evidence type="ECO:0008006" key="4">
    <source>
        <dbReference type="Google" id="ProtNLM"/>
    </source>
</evidence>